<keyword evidence="16" id="KW-0460">Magnesium</keyword>
<protein>
    <recommendedName>
        <fullName evidence="5">Translin</fullName>
    </recommendedName>
    <alternativeName>
        <fullName evidence="15">Component 3 of promoter of RISC</fullName>
    </alternativeName>
</protein>
<dbReference type="OrthoDB" id="829at2759"/>
<evidence type="ECO:0000256" key="3">
    <source>
        <dbReference type="ARBA" id="ARBA00005902"/>
    </source>
</evidence>
<dbReference type="GO" id="GO:0005737">
    <property type="term" value="C:cytoplasm"/>
    <property type="evidence" value="ECO:0007669"/>
    <property type="project" value="UniProtKB-SubCell"/>
</dbReference>
<evidence type="ECO:0000256" key="5">
    <source>
        <dbReference type="ARBA" id="ARBA00022196"/>
    </source>
</evidence>
<keyword evidence="12" id="KW-0539">Nucleus</keyword>
<feature type="region of interest" description="Disordered" evidence="18">
    <location>
        <begin position="222"/>
        <end position="248"/>
    </location>
</feature>
<evidence type="ECO:0000256" key="14">
    <source>
        <dbReference type="ARBA" id="ARBA00025410"/>
    </source>
</evidence>
<dbReference type="InterPro" id="IPR016068">
    <property type="entry name" value="Translin_N"/>
</dbReference>
<evidence type="ECO:0000256" key="2">
    <source>
        <dbReference type="ARBA" id="ARBA00004496"/>
    </source>
</evidence>
<dbReference type="SUPFAM" id="SSF74784">
    <property type="entry name" value="Translin"/>
    <property type="match status" value="1"/>
</dbReference>
<sequence length="248" mass="28576">MQSNGDLITMFSSFQQTLDEEKVKREDIKQTVQSIEQKLREMIAILQMIHHKADEENIKSICAKVSERFPEVLTDLKELADKIPIGQYYKYNQQWSFAMQRLVFVLTYVHYLTTEQLMSRELVAGKLNLKLRWEDGFYLDLDDYLIGVLQVASELSRLCTNAVIAGDYARPSRIGIFLSDLDAAFRLLNLKNDHLRKRFDALKYDLKKVEEIVYDLSVRGLKASSSTDKPASNDSKTSTDETADAEMQ</sequence>
<accession>A0A7M5TXR7</accession>
<evidence type="ECO:0000256" key="12">
    <source>
        <dbReference type="ARBA" id="ARBA00023242"/>
    </source>
</evidence>
<keyword evidence="16" id="KW-0479">Metal-binding</keyword>
<evidence type="ECO:0000256" key="1">
    <source>
        <dbReference type="ARBA" id="ARBA00004123"/>
    </source>
</evidence>
<comment type="similarity">
    <text evidence="3">Belongs to the translin family.</text>
</comment>
<feature type="coiled-coil region" evidence="17">
    <location>
        <begin position="18"/>
        <end position="45"/>
    </location>
</feature>
<proteinExistence type="inferred from homology"/>
<comment type="subunit">
    <text evidence="4">Ring-shaped heterooctamer of six TSN and two TSNAX subunits, DNA/RNA binding occurs inside the ring.</text>
</comment>
<comment type="subcellular location">
    <subcellularLocation>
        <location evidence="2">Cytoplasm</location>
    </subcellularLocation>
    <subcellularLocation>
        <location evidence="1">Nucleus</location>
    </subcellularLocation>
</comment>
<dbReference type="GO" id="GO:0043565">
    <property type="term" value="F:sequence-specific DNA binding"/>
    <property type="evidence" value="ECO:0007669"/>
    <property type="project" value="InterPro"/>
</dbReference>
<dbReference type="FunFam" id="1.20.58.190:FF:000001">
    <property type="entry name" value="Translin"/>
    <property type="match status" value="1"/>
</dbReference>
<dbReference type="GO" id="GO:0005634">
    <property type="term" value="C:nucleus"/>
    <property type="evidence" value="ECO:0007669"/>
    <property type="project" value="UniProtKB-SubCell"/>
</dbReference>
<dbReference type="InterPro" id="IPR036081">
    <property type="entry name" value="Translin_sf"/>
</dbReference>
<dbReference type="InterPro" id="IPR016069">
    <property type="entry name" value="Translin_C"/>
</dbReference>
<keyword evidence="20" id="KW-1185">Reference proteome</keyword>
<keyword evidence="8" id="KW-0255">Endonuclease</keyword>
<dbReference type="Gene3D" id="1.20.58.190">
    <property type="entry name" value="Translin, domain 1"/>
    <property type="match status" value="1"/>
</dbReference>
<evidence type="ECO:0000256" key="11">
    <source>
        <dbReference type="ARBA" id="ARBA00023125"/>
    </source>
</evidence>
<dbReference type="CDD" id="cd14819">
    <property type="entry name" value="Translin"/>
    <property type="match status" value="1"/>
</dbReference>
<dbReference type="EnsemblMetazoa" id="CLYHEMT003251.1">
    <property type="protein sequence ID" value="CLYHEMP003251.1"/>
    <property type="gene ID" value="CLYHEMG003251"/>
</dbReference>
<name>A0A7M5TXR7_9CNID</name>
<evidence type="ECO:0000256" key="8">
    <source>
        <dbReference type="ARBA" id="ARBA00022759"/>
    </source>
</evidence>
<dbReference type="Pfam" id="PF01997">
    <property type="entry name" value="Translin"/>
    <property type="match status" value="1"/>
</dbReference>
<feature type="binding site" evidence="16">
    <location>
        <position position="154"/>
    </location>
    <ligand>
        <name>Mg(2+)</name>
        <dbReference type="ChEBI" id="CHEBI:18420"/>
    </ligand>
</feature>
<evidence type="ECO:0000256" key="7">
    <source>
        <dbReference type="ARBA" id="ARBA00022722"/>
    </source>
</evidence>
<keyword evidence="10" id="KW-0694">RNA-binding</keyword>
<evidence type="ECO:0000256" key="18">
    <source>
        <dbReference type="SAM" id="MobiDB-lite"/>
    </source>
</evidence>
<dbReference type="GeneID" id="136814496"/>
<evidence type="ECO:0000256" key="15">
    <source>
        <dbReference type="ARBA" id="ARBA00030513"/>
    </source>
</evidence>
<dbReference type="GO" id="GO:0016070">
    <property type="term" value="P:RNA metabolic process"/>
    <property type="evidence" value="ECO:0007669"/>
    <property type="project" value="InterPro"/>
</dbReference>
<dbReference type="InterPro" id="IPR002848">
    <property type="entry name" value="Translin_fam"/>
</dbReference>
<dbReference type="GO" id="GO:0016787">
    <property type="term" value="F:hydrolase activity"/>
    <property type="evidence" value="ECO:0007669"/>
    <property type="project" value="UniProtKB-KW"/>
</dbReference>
<evidence type="ECO:0000256" key="9">
    <source>
        <dbReference type="ARBA" id="ARBA00022801"/>
    </source>
</evidence>
<evidence type="ECO:0000256" key="4">
    <source>
        <dbReference type="ARBA" id="ARBA00011685"/>
    </source>
</evidence>
<evidence type="ECO:0000313" key="20">
    <source>
        <dbReference type="Proteomes" id="UP000594262"/>
    </source>
</evidence>
<keyword evidence="7" id="KW-0540">Nuclease</keyword>
<keyword evidence="6" id="KW-0963">Cytoplasm</keyword>
<comment type="function">
    <text evidence="13">DNA-binding protein that specifically recognizes consensus sequences at the breakpoint junctions in chromosomal translocations, mostly involving immunoglobulin (Ig)/T-cell receptor gene segments. Seems to recognize single-stranded DNA ends generated by staggered breaks occurring at recombination hot spots.</text>
</comment>
<dbReference type="InterPro" id="IPR033956">
    <property type="entry name" value="Translin"/>
</dbReference>
<evidence type="ECO:0000256" key="6">
    <source>
        <dbReference type="ARBA" id="ARBA00022490"/>
    </source>
</evidence>
<dbReference type="FunFam" id="1.20.58.200:FF:000002">
    <property type="entry name" value="Putative translin"/>
    <property type="match status" value="1"/>
</dbReference>
<dbReference type="GO" id="GO:0003697">
    <property type="term" value="F:single-stranded DNA binding"/>
    <property type="evidence" value="ECO:0007669"/>
    <property type="project" value="InterPro"/>
</dbReference>
<reference evidence="19" key="1">
    <citation type="submission" date="2021-01" db="UniProtKB">
        <authorList>
            <consortium name="EnsemblMetazoa"/>
        </authorList>
    </citation>
    <scope>IDENTIFICATION</scope>
</reference>
<evidence type="ECO:0000256" key="10">
    <source>
        <dbReference type="ARBA" id="ARBA00022884"/>
    </source>
</evidence>
<dbReference type="RefSeq" id="XP_066927151.1">
    <property type="nucleotide sequence ID" value="XM_067071050.1"/>
</dbReference>
<keyword evidence="17" id="KW-0175">Coiled coil</keyword>
<organism evidence="19 20">
    <name type="scientific">Clytia hemisphaerica</name>
    <dbReference type="NCBI Taxonomy" id="252671"/>
    <lineage>
        <taxon>Eukaryota</taxon>
        <taxon>Metazoa</taxon>
        <taxon>Cnidaria</taxon>
        <taxon>Hydrozoa</taxon>
        <taxon>Hydroidolina</taxon>
        <taxon>Leptothecata</taxon>
        <taxon>Obeliida</taxon>
        <taxon>Clytiidae</taxon>
        <taxon>Clytia</taxon>
    </lineage>
</organism>
<evidence type="ECO:0000256" key="17">
    <source>
        <dbReference type="SAM" id="Coils"/>
    </source>
</evidence>
<comment type="function">
    <text evidence="14">Exhibits both single-stranded and double-stranded endoribonuclease activity. May act as an activator of RNA-induced silencing complex (RISC) by facilitating endonucleolytic cleavage of the siRNA passenger strand.</text>
</comment>
<dbReference type="Proteomes" id="UP000594262">
    <property type="component" value="Unplaced"/>
</dbReference>
<keyword evidence="11" id="KW-0238">DNA-binding</keyword>
<dbReference type="GO" id="GO:0046872">
    <property type="term" value="F:metal ion binding"/>
    <property type="evidence" value="ECO:0007669"/>
    <property type="project" value="UniProtKB-KW"/>
</dbReference>
<keyword evidence="9" id="KW-0378">Hydrolase</keyword>
<feature type="compositionally biased region" description="Polar residues" evidence="18">
    <location>
        <begin position="223"/>
        <end position="236"/>
    </location>
</feature>
<dbReference type="PANTHER" id="PTHR10741">
    <property type="entry name" value="TRANSLIN AND TRANSLIN ASSOCIATED PROTEIN X"/>
    <property type="match status" value="1"/>
</dbReference>
<evidence type="ECO:0000256" key="16">
    <source>
        <dbReference type="PIRSR" id="PIRSR602848-1"/>
    </source>
</evidence>
<dbReference type="AlphaFoldDB" id="A0A7M5TXR7"/>
<dbReference type="Gene3D" id="1.20.58.200">
    <property type="entry name" value="Translin, domain 2"/>
    <property type="match status" value="1"/>
</dbReference>
<dbReference type="GO" id="GO:0003723">
    <property type="term" value="F:RNA binding"/>
    <property type="evidence" value="ECO:0007669"/>
    <property type="project" value="UniProtKB-KW"/>
</dbReference>
<evidence type="ECO:0000256" key="13">
    <source>
        <dbReference type="ARBA" id="ARBA00025374"/>
    </source>
</evidence>
<evidence type="ECO:0000313" key="19">
    <source>
        <dbReference type="EnsemblMetazoa" id="CLYHEMP003251.1"/>
    </source>
</evidence>
<dbReference type="GO" id="GO:0004519">
    <property type="term" value="F:endonuclease activity"/>
    <property type="evidence" value="ECO:0007669"/>
    <property type="project" value="UniProtKB-KW"/>
</dbReference>